<feature type="compositionally biased region" description="Acidic residues" evidence="1">
    <location>
        <begin position="217"/>
        <end position="234"/>
    </location>
</feature>
<evidence type="ECO:0000256" key="1">
    <source>
        <dbReference type="SAM" id="MobiDB-lite"/>
    </source>
</evidence>
<gene>
    <name evidence="2" type="ORF">Cvel_16443</name>
</gene>
<protein>
    <submittedName>
        <fullName evidence="2">Uncharacterized protein</fullName>
    </submittedName>
</protein>
<name>A0A0G4FD40_9ALVE</name>
<proteinExistence type="predicted"/>
<feature type="compositionally biased region" description="Polar residues" evidence="1">
    <location>
        <begin position="235"/>
        <end position="246"/>
    </location>
</feature>
<dbReference type="EMBL" id="CDMZ01000294">
    <property type="protein sequence ID" value="CEM11146.1"/>
    <property type="molecule type" value="Genomic_DNA"/>
</dbReference>
<reference evidence="2" key="1">
    <citation type="submission" date="2014-11" db="EMBL/GenBank/DDBJ databases">
        <authorList>
            <person name="Otto D Thomas"/>
            <person name="Naeem Raeece"/>
        </authorList>
    </citation>
    <scope>NUCLEOTIDE SEQUENCE</scope>
</reference>
<feature type="compositionally biased region" description="Basic and acidic residues" evidence="1">
    <location>
        <begin position="350"/>
        <end position="361"/>
    </location>
</feature>
<accession>A0A0G4FD40</accession>
<dbReference type="AlphaFoldDB" id="A0A0G4FD40"/>
<feature type="region of interest" description="Disordered" evidence="1">
    <location>
        <begin position="432"/>
        <end position="482"/>
    </location>
</feature>
<organism evidence="2">
    <name type="scientific">Chromera velia CCMP2878</name>
    <dbReference type="NCBI Taxonomy" id="1169474"/>
    <lineage>
        <taxon>Eukaryota</taxon>
        <taxon>Sar</taxon>
        <taxon>Alveolata</taxon>
        <taxon>Colpodellida</taxon>
        <taxon>Chromeraceae</taxon>
        <taxon>Chromera</taxon>
    </lineage>
</organism>
<sequence>MPTAATLILAAGDRGTSKLRTDDFRDPRSWVFFRAMGDIDGDGGADNPIGRTLVVVGKGENLPLPILPCPGSSLMELKGSDGKERSTKEFLRDDPPLGHDKPAPKLMGRPRRPHPRRESDATEEERGGQAGRQTKEGMKDISEQQAGSERVLHMNLQKIFKEFTTSLFTQLLQQGHKFKEILEEPNGEPASVFVRFRTMLPHNVPDRYRYVAPFLLPEDDEDEDEEDEDEDDSWTDTSKNSSNSSGEGVLGEGRAREAFPLSPELARMRDLLWKGFLSRSEQQQQHQTPHFLPPSNQAKPVYALLKALSSTNVNDSHWIASLRSGTPSPTPKKSITPKQQQQTKAKGQMHAHDNRRDYIPPSFEDPRLQLEWLEWAEKHDPNLFSPAQLKPQKRRASRLLRDLGEQEKKDDEENIRFFRSKGKLIFSDVTSPAAAAAHTPPRKLKGDVATGHTPEQGHTASSPVAGQHCRGRARSGGFSRLV</sequence>
<feature type="region of interest" description="Disordered" evidence="1">
    <location>
        <begin position="68"/>
        <end position="145"/>
    </location>
</feature>
<evidence type="ECO:0000313" key="2">
    <source>
        <dbReference type="EMBL" id="CEM11146.1"/>
    </source>
</evidence>
<feature type="compositionally biased region" description="Basic and acidic residues" evidence="1">
    <location>
        <begin position="78"/>
        <end position="103"/>
    </location>
</feature>
<feature type="compositionally biased region" description="Low complexity" evidence="1">
    <location>
        <begin position="331"/>
        <end position="344"/>
    </location>
</feature>
<feature type="region of interest" description="Disordered" evidence="1">
    <location>
        <begin position="322"/>
        <end position="361"/>
    </location>
</feature>
<dbReference type="VEuPathDB" id="CryptoDB:Cvel_16443"/>
<feature type="region of interest" description="Disordered" evidence="1">
    <location>
        <begin position="216"/>
        <end position="257"/>
    </location>
</feature>
<feature type="compositionally biased region" description="Basic and acidic residues" evidence="1">
    <location>
        <begin position="116"/>
        <end position="142"/>
    </location>
</feature>